<evidence type="ECO:0000313" key="5">
    <source>
        <dbReference type="EMBL" id="PKK65938.1"/>
    </source>
</evidence>
<feature type="domain" description="Crinkler effector protein N-terminal" evidence="4">
    <location>
        <begin position="5"/>
        <end position="108"/>
    </location>
</feature>
<organism evidence="5 6">
    <name type="scientific">Rhizophagus irregularis</name>
    <dbReference type="NCBI Taxonomy" id="588596"/>
    <lineage>
        <taxon>Eukaryota</taxon>
        <taxon>Fungi</taxon>
        <taxon>Fungi incertae sedis</taxon>
        <taxon>Mucoromycota</taxon>
        <taxon>Glomeromycotina</taxon>
        <taxon>Glomeromycetes</taxon>
        <taxon>Glomerales</taxon>
        <taxon>Glomeraceae</taxon>
        <taxon>Rhizophagus</taxon>
    </lineage>
</organism>
<evidence type="ECO:0000313" key="6">
    <source>
        <dbReference type="Proteomes" id="UP000233469"/>
    </source>
</evidence>
<reference evidence="5 6" key="2">
    <citation type="submission" date="2017-10" db="EMBL/GenBank/DDBJ databases">
        <title>Extensive intraspecific genome diversity in a model arbuscular mycorrhizal fungus.</title>
        <authorList>
            <person name="Chen E.C.H."/>
            <person name="Morin E."/>
            <person name="Baudet D."/>
            <person name="Noel J."/>
            <person name="Ndikumana S."/>
            <person name="Charron P."/>
            <person name="St-Onge C."/>
            <person name="Giorgi J."/>
            <person name="Grigoriev I.V."/>
            <person name="Roux C."/>
            <person name="Martin F.M."/>
            <person name="Corradi N."/>
        </authorList>
    </citation>
    <scope>NUCLEOTIDE SEQUENCE [LARGE SCALE GENOMIC DNA]</scope>
    <source>
        <strain evidence="5 6">C2</strain>
    </source>
</reference>
<name>A0A2N1MWF6_9GLOM</name>
<comment type="caution">
    <text evidence="5">The sequence shown here is derived from an EMBL/GenBank/DDBJ whole genome shotgun (WGS) entry which is preliminary data.</text>
</comment>
<dbReference type="Pfam" id="PF20147">
    <property type="entry name" value="Crinkler"/>
    <property type="match status" value="1"/>
</dbReference>
<sequence>MSECFCVDIGEKNFSDGFEVKFTDFKVSHLKKKLFCKPSIKNLIQDENEMDIYRVDSKKVDDETNNLKGFIKDDIKNKLNGELMKPKLKLTNCFNTEVMDPEGIHIFIVLNHTGKVSPNVLTLEERNINFDLTSFFFSRLKQVPREELRKVLYFSLNNFEYLLVWNDVKKLSNKSLTYYWF</sequence>
<comment type="subcellular location">
    <subcellularLocation>
        <location evidence="1">Host cell</location>
    </subcellularLocation>
    <subcellularLocation>
        <location evidence="2">Secreted</location>
    </subcellularLocation>
</comment>
<dbReference type="GO" id="GO:0005576">
    <property type="term" value="C:extracellular region"/>
    <property type="evidence" value="ECO:0007669"/>
    <property type="project" value="UniProtKB-SubCell"/>
</dbReference>
<dbReference type="EMBL" id="LLXL01001171">
    <property type="protein sequence ID" value="PKK65938.1"/>
    <property type="molecule type" value="Genomic_DNA"/>
</dbReference>
<evidence type="ECO:0000259" key="4">
    <source>
        <dbReference type="Pfam" id="PF20147"/>
    </source>
</evidence>
<dbReference type="VEuPathDB" id="FungiDB:RhiirA1_543327"/>
<accession>A0A2N1MWF6</accession>
<gene>
    <name evidence="5" type="ORF">RhiirC2_50375</name>
</gene>
<dbReference type="AlphaFoldDB" id="A0A2N1MWF6"/>
<dbReference type="InterPro" id="IPR045379">
    <property type="entry name" value="Crinkler_N"/>
</dbReference>
<evidence type="ECO:0000256" key="3">
    <source>
        <dbReference type="ARBA" id="ARBA00022525"/>
    </source>
</evidence>
<evidence type="ECO:0000256" key="2">
    <source>
        <dbReference type="ARBA" id="ARBA00004613"/>
    </source>
</evidence>
<evidence type="ECO:0000256" key="1">
    <source>
        <dbReference type="ARBA" id="ARBA00004340"/>
    </source>
</evidence>
<protein>
    <recommendedName>
        <fullName evidence="4">Crinkler effector protein N-terminal domain-containing protein</fullName>
    </recommendedName>
</protein>
<dbReference type="Proteomes" id="UP000233469">
    <property type="component" value="Unassembled WGS sequence"/>
</dbReference>
<keyword evidence="3" id="KW-0964">Secreted</keyword>
<dbReference type="GO" id="GO:0043657">
    <property type="term" value="C:host cell"/>
    <property type="evidence" value="ECO:0007669"/>
    <property type="project" value="UniProtKB-SubCell"/>
</dbReference>
<proteinExistence type="predicted"/>
<reference evidence="5 6" key="1">
    <citation type="submission" date="2016-04" db="EMBL/GenBank/DDBJ databases">
        <title>Genome analyses suggest a sexual origin of heterokaryosis in a supposedly ancient asexual fungus.</title>
        <authorList>
            <person name="Ropars J."/>
            <person name="Sedzielewska K."/>
            <person name="Noel J."/>
            <person name="Charron P."/>
            <person name="Farinelli L."/>
            <person name="Marton T."/>
            <person name="Kruger M."/>
            <person name="Pelin A."/>
            <person name="Brachmann A."/>
            <person name="Corradi N."/>
        </authorList>
    </citation>
    <scope>NUCLEOTIDE SEQUENCE [LARGE SCALE GENOMIC DNA]</scope>
    <source>
        <strain evidence="5 6">C2</strain>
    </source>
</reference>